<gene>
    <name evidence="2" type="ORF">L228DRAFT_128505</name>
</gene>
<feature type="region of interest" description="Disordered" evidence="1">
    <location>
        <begin position="1"/>
        <end position="52"/>
    </location>
</feature>
<protein>
    <submittedName>
        <fullName evidence="2">Uncharacterized protein</fullName>
    </submittedName>
</protein>
<dbReference type="AlphaFoldDB" id="A0A165GSS4"/>
<dbReference type="Proteomes" id="UP000076632">
    <property type="component" value="Unassembled WGS sequence"/>
</dbReference>
<keyword evidence="3" id="KW-1185">Reference proteome</keyword>
<proteinExistence type="predicted"/>
<evidence type="ECO:0000313" key="3">
    <source>
        <dbReference type="Proteomes" id="UP000076632"/>
    </source>
</evidence>
<evidence type="ECO:0000313" key="2">
    <source>
        <dbReference type="EMBL" id="KZF22551.1"/>
    </source>
</evidence>
<dbReference type="RefSeq" id="XP_018188106.1">
    <property type="nucleotide sequence ID" value="XM_018329072.1"/>
</dbReference>
<dbReference type="EMBL" id="KV407458">
    <property type="protein sequence ID" value="KZF22551.1"/>
    <property type="molecule type" value="Genomic_DNA"/>
</dbReference>
<dbReference type="GeneID" id="28894209"/>
<dbReference type="InParanoid" id="A0A165GSS4"/>
<evidence type="ECO:0000256" key="1">
    <source>
        <dbReference type="SAM" id="MobiDB-lite"/>
    </source>
</evidence>
<organism evidence="2 3">
    <name type="scientific">Xylona heveae (strain CBS 132557 / TC161)</name>
    <dbReference type="NCBI Taxonomy" id="1328760"/>
    <lineage>
        <taxon>Eukaryota</taxon>
        <taxon>Fungi</taxon>
        <taxon>Dikarya</taxon>
        <taxon>Ascomycota</taxon>
        <taxon>Pezizomycotina</taxon>
        <taxon>Xylonomycetes</taxon>
        <taxon>Xylonales</taxon>
        <taxon>Xylonaceae</taxon>
        <taxon>Xylona</taxon>
    </lineage>
</organism>
<reference evidence="2 3" key="1">
    <citation type="journal article" date="2016" name="Fungal Biol.">
        <title>The genome of Xylona heveae provides a window into fungal endophytism.</title>
        <authorList>
            <person name="Gazis R."/>
            <person name="Kuo A."/>
            <person name="Riley R."/>
            <person name="LaButti K."/>
            <person name="Lipzen A."/>
            <person name="Lin J."/>
            <person name="Amirebrahimi M."/>
            <person name="Hesse C.N."/>
            <person name="Spatafora J.W."/>
            <person name="Henrissat B."/>
            <person name="Hainaut M."/>
            <person name="Grigoriev I.V."/>
            <person name="Hibbett D.S."/>
        </authorList>
    </citation>
    <scope>NUCLEOTIDE SEQUENCE [LARGE SCALE GENOMIC DNA]</scope>
    <source>
        <strain evidence="2 3">TC161</strain>
    </source>
</reference>
<feature type="compositionally biased region" description="Polar residues" evidence="1">
    <location>
        <begin position="1"/>
        <end position="29"/>
    </location>
</feature>
<name>A0A165GSS4_XYLHT</name>
<accession>A0A165GSS4</accession>
<sequence>MRTSVSKVTSSSPLRNQNPIQPPDIQNSTSRHKSNDAIPEVPGACHRSARSDLGPPFLFLPEHLFAPASARQNATAGDIITTLSTYSDGTRSNV</sequence>